<dbReference type="InterPro" id="IPR000182">
    <property type="entry name" value="GNAT_dom"/>
</dbReference>
<feature type="domain" description="N-acetyltransferase" evidence="2">
    <location>
        <begin position="7"/>
        <end position="164"/>
    </location>
</feature>
<dbReference type="InterPro" id="IPR050769">
    <property type="entry name" value="NAT_camello-type"/>
</dbReference>
<protein>
    <recommendedName>
        <fullName evidence="2">N-acetyltransferase domain-containing protein</fullName>
    </recommendedName>
</protein>
<dbReference type="SUPFAM" id="SSF55729">
    <property type="entry name" value="Acyl-CoA N-acyltransferases (Nat)"/>
    <property type="match status" value="1"/>
</dbReference>
<evidence type="ECO:0000256" key="1">
    <source>
        <dbReference type="ARBA" id="ARBA00022679"/>
    </source>
</evidence>
<name>A0ABZ3INX8_9FIRM</name>
<dbReference type="Gene3D" id="3.40.630.30">
    <property type="match status" value="1"/>
</dbReference>
<accession>A0ABZ3INX8</accession>
<dbReference type="Proteomes" id="UP000216752">
    <property type="component" value="Chromosome"/>
</dbReference>
<dbReference type="CDD" id="cd04301">
    <property type="entry name" value="NAT_SF"/>
    <property type="match status" value="1"/>
</dbReference>
<proteinExistence type="predicted"/>
<dbReference type="InterPro" id="IPR016181">
    <property type="entry name" value="Acyl_CoA_acyltransferase"/>
</dbReference>
<dbReference type="RefSeq" id="WP_094605230.1">
    <property type="nucleotide sequence ID" value="NZ_CP155573.1"/>
</dbReference>
<dbReference type="PANTHER" id="PTHR13947:SF37">
    <property type="entry name" value="LD18367P"/>
    <property type="match status" value="1"/>
</dbReference>
<dbReference type="Pfam" id="PF13673">
    <property type="entry name" value="Acetyltransf_10"/>
    <property type="match status" value="1"/>
</dbReference>
<keyword evidence="4" id="KW-1185">Reference proteome</keyword>
<evidence type="ECO:0000313" key="3">
    <source>
        <dbReference type="EMBL" id="XFO67124.1"/>
    </source>
</evidence>
<dbReference type="PROSITE" id="PS51186">
    <property type="entry name" value="GNAT"/>
    <property type="match status" value="1"/>
</dbReference>
<dbReference type="PANTHER" id="PTHR13947">
    <property type="entry name" value="GNAT FAMILY N-ACETYLTRANSFERASE"/>
    <property type="match status" value="1"/>
</dbReference>
<organism evidence="3 4">
    <name type="scientific">Sporomusa silvacetica DSM 10669</name>
    <dbReference type="NCBI Taxonomy" id="1123289"/>
    <lineage>
        <taxon>Bacteria</taxon>
        <taxon>Bacillati</taxon>
        <taxon>Bacillota</taxon>
        <taxon>Negativicutes</taxon>
        <taxon>Selenomonadales</taxon>
        <taxon>Sporomusaceae</taxon>
        <taxon>Sporomusa</taxon>
    </lineage>
</organism>
<evidence type="ECO:0000259" key="2">
    <source>
        <dbReference type="PROSITE" id="PS51186"/>
    </source>
</evidence>
<gene>
    <name evidence="3" type="ORF">SPSIL_033030</name>
</gene>
<sequence>MNEWAVVKFRDILSEKDISSIIKLVQQTAVFNEEELAVAEELLRESLEKGEQSYYKCLLAEQNGSIAGYACYATILGTNGSFELYWLVVEKESQRTGLGAQIMKEFENKVRQAGGKRIFVGTSSQEDYLPARAMYESWGYNKTAVLEDFYDNGVDLIYYAKSLPTS</sequence>
<dbReference type="EMBL" id="CP155573">
    <property type="protein sequence ID" value="XFO67124.1"/>
    <property type="molecule type" value="Genomic_DNA"/>
</dbReference>
<keyword evidence="1" id="KW-0808">Transferase</keyword>
<evidence type="ECO:0000313" key="4">
    <source>
        <dbReference type="Proteomes" id="UP000216752"/>
    </source>
</evidence>
<reference evidence="3" key="1">
    <citation type="submission" date="2024-05" db="EMBL/GenBank/DDBJ databases">
        <title>Isolation and characterization of Sporomusa carbonis sp. nov., a carboxydotrophic hydrogenogen in the genus of Sporomusa isolated from a charcoal burning pile.</title>
        <authorList>
            <person name="Boeer T."/>
            <person name="Rosenbaum F."/>
            <person name="Eysell L."/>
            <person name="Mueller V."/>
            <person name="Daniel R."/>
            <person name="Poehlein A."/>
        </authorList>
    </citation>
    <scope>NUCLEOTIDE SEQUENCE [LARGE SCALE GENOMIC DNA]</scope>
    <source>
        <strain evidence="3">DSM 10669</strain>
    </source>
</reference>